<name>V5GH23_BYSSN</name>
<reference evidence="3" key="1">
    <citation type="journal article" date="2014" name="Genome Announc.">
        <title>Draft genome sequence of the formaldehyde-resistant fungus Byssochlamys spectabilis No. 5 (anamorph Paecilomyces variotii No. 5) (NBRC109023).</title>
        <authorList>
            <person name="Oka T."/>
            <person name="Ekino K."/>
            <person name="Fukuda K."/>
            <person name="Nomura Y."/>
        </authorList>
    </citation>
    <scope>NUCLEOTIDE SEQUENCE [LARGE SCALE GENOMIC DNA]</scope>
    <source>
        <strain evidence="3">No. 5 / NBRC 109023</strain>
    </source>
</reference>
<feature type="region of interest" description="Disordered" evidence="1">
    <location>
        <begin position="789"/>
        <end position="823"/>
    </location>
</feature>
<organism evidence="2 3">
    <name type="scientific">Byssochlamys spectabilis (strain No. 5 / NBRC 109023)</name>
    <name type="common">Paecilomyces variotii</name>
    <dbReference type="NCBI Taxonomy" id="1356009"/>
    <lineage>
        <taxon>Eukaryota</taxon>
        <taxon>Fungi</taxon>
        <taxon>Dikarya</taxon>
        <taxon>Ascomycota</taxon>
        <taxon>Pezizomycotina</taxon>
        <taxon>Eurotiomycetes</taxon>
        <taxon>Eurotiomycetidae</taxon>
        <taxon>Eurotiales</taxon>
        <taxon>Thermoascaceae</taxon>
        <taxon>Paecilomyces</taxon>
    </lineage>
</organism>
<accession>V5GH23</accession>
<feature type="region of interest" description="Disordered" evidence="1">
    <location>
        <begin position="624"/>
        <end position="696"/>
    </location>
</feature>
<dbReference type="eggNOG" id="ENOG502TAJT">
    <property type="taxonomic scope" value="Eukaryota"/>
</dbReference>
<feature type="compositionally biased region" description="Low complexity" evidence="1">
    <location>
        <begin position="639"/>
        <end position="650"/>
    </location>
</feature>
<keyword evidence="3" id="KW-1185">Reference proteome</keyword>
<feature type="compositionally biased region" description="Polar residues" evidence="1">
    <location>
        <begin position="557"/>
        <end position="594"/>
    </location>
</feature>
<feature type="compositionally biased region" description="Polar residues" evidence="1">
    <location>
        <begin position="513"/>
        <end position="522"/>
    </location>
</feature>
<feature type="region of interest" description="Disordered" evidence="1">
    <location>
        <begin position="397"/>
        <end position="427"/>
    </location>
</feature>
<feature type="compositionally biased region" description="Polar residues" evidence="1">
    <location>
        <begin position="651"/>
        <end position="665"/>
    </location>
</feature>
<feature type="compositionally biased region" description="Basic and acidic residues" evidence="1">
    <location>
        <begin position="795"/>
        <end position="805"/>
    </location>
</feature>
<protein>
    <submittedName>
        <fullName evidence="2">Uncharacterized protein</fullName>
    </submittedName>
</protein>
<feature type="region of interest" description="Disordered" evidence="1">
    <location>
        <begin position="873"/>
        <end position="893"/>
    </location>
</feature>
<sequence length="1031" mass="113120">MTGTLKKAFSFILLPKGRQHLDRTQGNNQNKASRGHRVDKTTGKIKGGQYGTERRRMQRGAPALPTITGCSPQFYAPNPLPEAIGKKGLLSKSRKIWKTVLKRVVKLRNPKYVKKFKHTWGKDESRGKVFRFREFNRGSRVHPSLAYDEVSRVVRRKGKRVRHVKRSPATPVTQQPTSPEPILPSKPLPFLPPDADPVEDIRAAIRTPFASKLTPPRRVFPRQSRIKEHWLALSSQEPGPSVHTKREHSSTEENNCFPTPVPSITRTHSTISSSLFLFYERELSILEDSRTFDNRLQGSPSTVSLGNLSQDYIDTALDASHSDSGNPFYNHHTTKDTVLSAQKHMKHSSNLSEHLSQEPLGNLRKDGSLGAVQSSCRTEFSRNQTESVLSIHSDIDTTRTKTRLSPSPSLSPSVQSSNFLTDLPGRPSVHRLRRTTALAGDLRSQYMSANKAMLDAYPLRTKKPLGQISPYAPASPDLEAIGHTLFSENENTDRGLMSPTAEESHGSPAPISSAPSRVSSQRDMYMAHSRIPIATGSDLLSSPIRYDRSIIQRMNVASKNRSSTQATTRVINNTTDNSDLEGTSPANAGSSPNLDTVGIAHSNISECEDVECQTSKIEGSLRSSLLNNENPTSRALHVNNLPNSPLSENNDALQSIRSRSNNNDRLASPIPRYEDSPLPLPLLPPPAASSVTPNAEDDGNVYMSDGQPFVRPQGIYTGEYRERLSSRMRLDLGPTMQISRSADKLIMGPGEEEEASPNNPTPRPTQCSLGEGIRASIGSRFSMINLKNAINGTEDDPKGKARPEVKMSSPTGTPRSKRSPAKTLKREFSAKEMHLFHRFGSRTSLSSLTSTGSQMCIPEDAPPVPAVPAEYRSAAKGTSRPGNGEPSGAAGRSLAAMPSFDTLVAMGKRDFRDRALHSHPVDLEEVRAMRDSAFPPRTSSLQALGGNGATAIRGFPRMRTADSVPEFSERGAVQAQPATSRRSGVLRSVLGFFTKPKAKEGKTSQASGWRGLKRASKAQPRASRSRRREIS</sequence>
<feature type="compositionally biased region" description="Pro residues" evidence="1">
    <location>
        <begin position="678"/>
        <end position="687"/>
    </location>
</feature>
<feature type="region of interest" description="Disordered" evidence="1">
    <location>
        <begin position="158"/>
        <end position="184"/>
    </location>
</feature>
<feature type="region of interest" description="Disordered" evidence="1">
    <location>
        <begin position="234"/>
        <end position="261"/>
    </location>
</feature>
<dbReference type="HOGENOM" id="CLU_294224_0_0_1"/>
<proteinExistence type="predicted"/>
<dbReference type="InParanoid" id="V5GH23"/>
<feature type="region of interest" description="Disordered" evidence="1">
    <location>
        <begin position="490"/>
        <end position="522"/>
    </location>
</feature>
<feature type="compositionally biased region" description="Low complexity" evidence="1">
    <location>
        <begin position="405"/>
        <end position="417"/>
    </location>
</feature>
<evidence type="ECO:0000256" key="1">
    <source>
        <dbReference type="SAM" id="MobiDB-lite"/>
    </source>
</evidence>
<dbReference type="OrthoDB" id="10486409at2759"/>
<evidence type="ECO:0000313" key="3">
    <source>
        <dbReference type="Proteomes" id="UP000018001"/>
    </source>
</evidence>
<dbReference type="EMBL" id="BAUL01000432">
    <property type="protein sequence ID" value="GAE00253.1"/>
    <property type="molecule type" value="Genomic_DNA"/>
</dbReference>
<feature type="region of interest" description="Disordered" evidence="1">
    <location>
        <begin position="749"/>
        <end position="770"/>
    </location>
</feature>
<comment type="caution">
    <text evidence="2">The sequence shown here is derived from an EMBL/GenBank/DDBJ whole genome shotgun (WGS) entry which is preliminary data.</text>
</comment>
<feature type="region of interest" description="Disordered" evidence="1">
    <location>
        <begin position="994"/>
        <end position="1031"/>
    </location>
</feature>
<dbReference type="AlphaFoldDB" id="V5GH23"/>
<feature type="compositionally biased region" description="Polar residues" evidence="1">
    <location>
        <begin position="624"/>
        <end position="633"/>
    </location>
</feature>
<feature type="region of interest" description="Disordered" evidence="1">
    <location>
        <begin position="19"/>
        <end position="57"/>
    </location>
</feature>
<evidence type="ECO:0000313" key="2">
    <source>
        <dbReference type="EMBL" id="GAE00253.1"/>
    </source>
</evidence>
<feature type="region of interest" description="Disordered" evidence="1">
    <location>
        <begin position="557"/>
        <end position="597"/>
    </location>
</feature>
<dbReference type="Proteomes" id="UP000018001">
    <property type="component" value="Unassembled WGS sequence"/>
</dbReference>
<gene>
    <name evidence="2" type="ORF">PVAR5_8992</name>
</gene>